<comment type="similarity">
    <text evidence="8">Belongs to the QueC family.</text>
</comment>
<comment type="pathway">
    <text evidence="1">Purine metabolism; 7-cyano-7-deazaguanine biosynthesis.</text>
</comment>
<dbReference type="PIRSF" id="PIRSF006293">
    <property type="entry name" value="ExsB"/>
    <property type="match status" value="1"/>
</dbReference>
<name>A0A7C5YB43_CALS0</name>
<keyword evidence="2" id="KW-0436">Ligase</keyword>
<evidence type="ECO:0000313" key="11">
    <source>
        <dbReference type="EMBL" id="HHR40364.1"/>
    </source>
</evidence>
<evidence type="ECO:0000256" key="6">
    <source>
        <dbReference type="ARBA" id="ARBA00022840"/>
    </source>
</evidence>
<dbReference type="AlphaFoldDB" id="A0A7C5YB43"/>
<evidence type="ECO:0000256" key="4">
    <source>
        <dbReference type="ARBA" id="ARBA00022741"/>
    </source>
</evidence>
<dbReference type="SUPFAM" id="SSF52402">
    <property type="entry name" value="Adenine nucleotide alpha hydrolases-like"/>
    <property type="match status" value="1"/>
</dbReference>
<keyword evidence="3" id="KW-0479">Metal-binding</keyword>
<protein>
    <recommendedName>
        <fullName evidence="9">7-cyano-7-deazaguanine synthase</fullName>
        <ecNumber evidence="9">6.3.4.20</ecNumber>
    </recommendedName>
</protein>
<dbReference type="EC" id="6.3.4.20" evidence="9"/>
<evidence type="ECO:0000256" key="10">
    <source>
        <dbReference type="ARBA" id="ARBA00047890"/>
    </source>
</evidence>
<evidence type="ECO:0000256" key="5">
    <source>
        <dbReference type="ARBA" id="ARBA00022833"/>
    </source>
</evidence>
<evidence type="ECO:0000256" key="2">
    <source>
        <dbReference type="ARBA" id="ARBA00022598"/>
    </source>
</evidence>
<comment type="caution">
    <text evidence="11">The sequence shown here is derived from an EMBL/GenBank/DDBJ whole genome shotgun (WGS) entry which is preliminary data.</text>
</comment>
<dbReference type="EMBL" id="DRXS01000048">
    <property type="protein sequence ID" value="HHR40364.1"/>
    <property type="molecule type" value="Genomic_DNA"/>
</dbReference>
<dbReference type="InterPro" id="IPR018317">
    <property type="entry name" value="QueC"/>
</dbReference>
<evidence type="ECO:0000256" key="1">
    <source>
        <dbReference type="ARBA" id="ARBA00005061"/>
    </source>
</evidence>
<dbReference type="GO" id="GO:0046872">
    <property type="term" value="F:metal ion binding"/>
    <property type="evidence" value="ECO:0007669"/>
    <property type="project" value="UniProtKB-KW"/>
</dbReference>
<comment type="function">
    <text evidence="7">Catalyzes the ATP-dependent conversion of 7-carboxy-7-deazaguanine (CDG) to 7-cyano-7-deazaguanine (preQ(0)).</text>
</comment>
<keyword evidence="5" id="KW-0862">Zinc</keyword>
<sequence>MKIVTLMSGGIDSTVMVWKLLHEGHNVLPLTFLTYRRNPREIEAVKKIAQKAGIGEPLSLDVSYLKEVFDFPHHLKERIFGMQKDLPNIVIPYRNIIFYSVAAYVACLEEADAVAGGHTREDVEKIPDVGGMFFTELERLFKISFPFCDVRIVAPLIDMQKLEVVRLGMELNAPLQMTWSCWSTIEKQCGRCPGCLARKEVFQAAGVVDETDYLEK</sequence>
<dbReference type="Gene3D" id="3.40.50.620">
    <property type="entry name" value="HUPs"/>
    <property type="match status" value="1"/>
</dbReference>
<dbReference type="GO" id="GO:0005524">
    <property type="term" value="F:ATP binding"/>
    <property type="evidence" value="ECO:0007669"/>
    <property type="project" value="UniProtKB-KW"/>
</dbReference>
<organism evidence="11">
    <name type="scientific">Caldiarchaeum subterraneum</name>
    <dbReference type="NCBI Taxonomy" id="311458"/>
    <lineage>
        <taxon>Archaea</taxon>
        <taxon>Nitrososphaerota</taxon>
        <taxon>Candidatus Caldarchaeales</taxon>
        <taxon>Candidatus Caldarchaeaceae</taxon>
        <taxon>Candidatus Caldarchaeum</taxon>
    </lineage>
</organism>
<comment type="catalytic activity">
    <reaction evidence="10">
        <text>7-carboxy-7-carbaguanine + NH4(+) + 2 ATP = 7-cyano-7-carbaguanine + 2 AMP + 2 diphosphate + 2 H(+)</text>
        <dbReference type="Rhea" id="RHEA:27982"/>
        <dbReference type="ChEBI" id="CHEBI:15378"/>
        <dbReference type="ChEBI" id="CHEBI:28938"/>
        <dbReference type="ChEBI" id="CHEBI:30616"/>
        <dbReference type="ChEBI" id="CHEBI:33019"/>
        <dbReference type="ChEBI" id="CHEBI:45075"/>
        <dbReference type="ChEBI" id="CHEBI:61036"/>
        <dbReference type="ChEBI" id="CHEBI:456215"/>
        <dbReference type="EC" id="6.3.4.20"/>
    </reaction>
</comment>
<dbReference type="InterPro" id="IPR014729">
    <property type="entry name" value="Rossmann-like_a/b/a_fold"/>
</dbReference>
<dbReference type="PANTHER" id="PTHR42914:SF1">
    <property type="entry name" value="7-CYANO-7-DEAZAGUANINE SYNTHASE"/>
    <property type="match status" value="1"/>
</dbReference>
<dbReference type="PANTHER" id="PTHR42914">
    <property type="entry name" value="7-CYANO-7-DEAZAGUANINE SYNTHASE"/>
    <property type="match status" value="1"/>
</dbReference>
<proteinExistence type="inferred from homology"/>
<evidence type="ECO:0000256" key="7">
    <source>
        <dbReference type="ARBA" id="ARBA00037768"/>
    </source>
</evidence>
<keyword evidence="4" id="KW-0547">Nucleotide-binding</keyword>
<evidence type="ECO:0000256" key="9">
    <source>
        <dbReference type="ARBA" id="ARBA00039149"/>
    </source>
</evidence>
<evidence type="ECO:0000256" key="8">
    <source>
        <dbReference type="ARBA" id="ARBA00037993"/>
    </source>
</evidence>
<accession>A0A7C5YB43</accession>
<evidence type="ECO:0000256" key="3">
    <source>
        <dbReference type="ARBA" id="ARBA00022723"/>
    </source>
</evidence>
<keyword evidence="6" id="KW-0067">ATP-binding</keyword>
<gene>
    <name evidence="11" type="ORF">ENM42_00885</name>
</gene>
<dbReference type="GO" id="GO:0016874">
    <property type="term" value="F:ligase activity"/>
    <property type="evidence" value="ECO:0007669"/>
    <property type="project" value="UniProtKB-KW"/>
</dbReference>
<reference evidence="11" key="1">
    <citation type="journal article" date="2020" name="mSystems">
        <title>Genome- and Community-Level Interaction Insights into Carbon Utilization and Element Cycling Functions of Hydrothermarchaeota in Hydrothermal Sediment.</title>
        <authorList>
            <person name="Zhou Z."/>
            <person name="Liu Y."/>
            <person name="Xu W."/>
            <person name="Pan J."/>
            <person name="Luo Z.H."/>
            <person name="Li M."/>
        </authorList>
    </citation>
    <scope>NUCLEOTIDE SEQUENCE [LARGE SCALE GENOMIC DNA]</scope>
    <source>
        <strain evidence="11">SpSt-1084</strain>
    </source>
</reference>
<dbReference type="Pfam" id="PF06508">
    <property type="entry name" value="QueC"/>
    <property type="match status" value="1"/>
</dbReference>